<dbReference type="PROSITE" id="PS50158">
    <property type="entry name" value="ZF_CCHC"/>
    <property type="match status" value="1"/>
</dbReference>
<dbReference type="SUPFAM" id="SSF53098">
    <property type="entry name" value="Ribonuclease H-like"/>
    <property type="match status" value="1"/>
</dbReference>
<accession>A0AAF1B541</accession>
<evidence type="ECO:0000256" key="1">
    <source>
        <dbReference type="ARBA" id="ARBA00022670"/>
    </source>
</evidence>
<sequence>MALKSILIDEDENDEELNEELQNLDESEIALLTRQLRCVLQSKAQRYGKGFLKSNNQQRVFNSNGRPNYSQNYTPNYKSNYPTTGYNKGKVNQSPNAYNHANNTHTYTPPKPKEQNPEEAQDVCFECKQPGHFKRECPKLSKGRILVAENGWDLSEDEEISETNEEVVNLCLMALEDDSSSSDVSTSNDEVSSRSKRSFLTPRAPDNDWLRHNLFHSTCTIGGKVCTFIIDAGSCENVISEVAVSKLCLSTEPHPKPYRLSWLSQSTDVTVSKRVLVNFSVGPTYHDAIYCDVVPMDACHLLLGRPWQYDNTVHHDGRSNTYSFMFRGKKIVLVPNKPKGSATTPVQTPPSITLLSRGPFQAAMEESGVVFVLFACPIASDTSATVPAAVQPLLDEFVDVFPDSLPSELPPLRDIQHHIDLVPGAPLPNRPHYRMSPKEHEELRRQIEELLAKGYIRESLSPCAVPALLTPKKDGSWRMCVDSRAINKITVRYRFPIPRLDDLLDQLGGASVFSKLDLKSGYHQIRIRMGDEWKTAFKTREGLYEWLVMPFGLSNAPSTFMRFLGYVVSHEGIKVDPSKILAIEQWPQPSSITEVRSFHGLASFYRRFISNFSGIMAPITDCMKGTKFQWTAEADAAFHEIKHRLTSAPILILPDFSLPFELHCDASKTGIGAVLSQSGRPVAYFSEKLSGAKLRFSTYDVEFYAVVQAVKHWRHYLFQREFVLYTDHDSLKHLGSQDKISHRHASWFSFLQQFTFVIKHKAGVSNRVADALSRRHGLLTEFRFHVPGFESFLELYLDDPYFSHILTQLQQGEHTDFVLEDGFLFRGIQLCIPDCSLRLKFIQELHNEGHVGRDRTFQLLAGSYFWPSMRKEVSKFVSRCRVCQLAKGSSTNAGLYLPLPVPTQPWSDVSMDFVLGLPRTQRGSDSIYVVVDRFSKMAHFIPESYYRL</sequence>
<protein>
    <recommendedName>
        <fullName evidence="6">CCHC-type domain-containing protein</fullName>
    </recommendedName>
</protein>
<dbReference type="CDD" id="cd09274">
    <property type="entry name" value="RNase_HI_RT_Ty3"/>
    <property type="match status" value="1"/>
</dbReference>
<dbReference type="Pfam" id="PF17921">
    <property type="entry name" value="Integrase_H2C2"/>
    <property type="match status" value="1"/>
</dbReference>
<evidence type="ECO:0000259" key="6">
    <source>
        <dbReference type="PROSITE" id="PS50158"/>
    </source>
</evidence>
<dbReference type="GO" id="GO:0003677">
    <property type="term" value="F:DNA binding"/>
    <property type="evidence" value="ECO:0007669"/>
    <property type="project" value="UniProtKB-KW"/>
</dbReference>
<dbReference type="InterPro" id="IPR000477">
    <property type="entry name" value="RT_dom"/>
</dbReference>
<name>A0AAF1B541_DAUCS</name>
<dbReference type="Pfam" id="PF00098">
    <property type="entry name" value="zf-CCHC"/>
    <property type="match status" value="1"/>
</dbReference>
<dbReference type="InterPro" id="IPR036397">
    <property type="entry name" value="RNaseH_sf"/>
</dbReference>
<dbReference type="Gene3D" id="3.30.70.270">
    <property type="match status" value="2"/>
</dbReference>
<keyword evidence="4" id="KW-0479">Metal-binding</keyword>
<dbReference type="SMART" id="SM00343">
    <property type="entry name" value="ZnF_C2HC"/>
    <property type="match status" value="1"/>
</dbReference>
<keyword evidence="8" id="KW-1185">Reference proteome</keyword>
<dbReference type="GO" id="GO:0006508">
    <property type="term" value="P:proteolysis"/>
    <property type="evidence" value="ECO:0007669"/>
    <property type="project" value="UniProtKB-KW"/>
</dbReference>
<dbReference type="InterPro" id="IPR036875">
    <property type="entry name" value="Znf_CCHC_sf"/>
</dbReference>
<dbReference type="FunFam" id="1.10.340.70:FF:000001">
    <property type="entry name" value="Retrovirus-related Pol polyprotein from transposon gypsy-like Protein"/>
    <property type="match status" value="1"/>
</dbReference>
<dbReference type="Gene3D" id="4.10.60.10">
    <property type="entry name" value="Zinc finger, CCHC-type"/>
    <property type="match status" value="1"/>
</dbReference>
<evidence type="ECO:0000313" key="8">
    <source>
        <dbReference type="Proteomes" id="UP000077755"/>
    </source>
</evidence>
<evidence type="ECO:0000256" key="4">
    <source>
        <dbReference type="PROSITE-ProRule" id="PRU00047"/>
    </source>
</evidence>
<dbReference type="SUPFAM" id="SSF56672">
    <property type="entry name" value="DNA/RNA polymerases"/>
    <property type="match status" value="1"/>
</dbReference>
<dbReference type="Gene3D" id="2.40.70.10">
    <property type="entry name" value="Acid Proteases"/>
    <property type="match status" value="1"/>
</dbReference>
<feature type="region of interest" description="Disordered" evidence="5">
    <location>
        <begin position="179"/>
        <end position="199"/>
    </location>
</feature>
<keyword evidence="1" id="KW-0645">Protease</keyword>
<keyword evidence="4" id="KW-0862">Zinc</keyword>
<dbReference type="InterPro" id="IPR043502">
    <property type="entry name" value="DNA/RNA_pol_sf"/>
</dbReference>
<dbReference type="InterPro" id="IPR041577">
    <property type="entry name" value="RT_RNaseH_2"/>
</dbReference>
<reference evidence="7" key="1">
    <citation type="journal article" date="2016" name="Nat. Genet.">
        <title>A high-quality carrot genome assembly provides new insights into carotenoid accumulation and asterid genome evolution.</title>
        <authorList>
            <person name="Iorizzo M."/>
            <person name="Ellison S."/>
            <person name="Senalik D."/>
            <person name="Zeng P."/>
            <person name="Satapoomin P."/>
            <person name="Huang J."/>
            <person name="Bowman M."/>
            <person name="Iovene M."/>
            <person name="Sanseverino W."/>
            <person name="Cavagnaro P."/>
            <person name="Yildiz M."/>
            <person name="Macko-Podgorni A."/>
            <person name="Moranska E."/>
            <person name="Grzebelus E."/>
            <person name="Grzebelus D."/>
            <person name="Ashrafi H."/>
            <person name="Zheng Z."/>
            <person name="Cheng S."/>
            <person name="Spooner D."/>
            <person name="Van Deynze A."/>
            <person name="Simon P."/>
        </authorList>
    </citation>
    <scope>NUCLEOTIDE SEQUENCE</scope>
    <source>
        <tissue evidence="7">Leaf</tissue>
    </source>
</reference>
<keyword evidence="2" id="KW-0064">Aspartyl protease</keyword>
<feature type="compositionally biased region" description="Polar residues" evidence="5">
    <location>
        <begin position="91"/>
        <end position="107"/>
    </location>
</feature>
<evidence type="ECO:0000256" key="3">
    <source>
        <dbReference type="ARBA" id="ARBA00023125"/>
    </source>
</evidence>
<evidence type="ECO:0000256" key="2">
    <source>
        <dbReference type="ARBA" id="ARBA00022750"/>
    </source>
</evidence>
<dbReference type="SUPFAM" id="SSF57756">
    <property type="entry name" value="Retrovirus zinc finger-like domains"/>
    <property type="match status" value="1"/>
</dbReference>
<dbReference type="GO" id="GO:0004190">
    <property type="term" value="F:aspartic-type endopeptidase activity"/>
    <property type="evidence" value="ECO:0007669"/>
    <property type="project" value="UniProtKB-KW"/>
</dbReference>
<evidence type="ECO:0000313" key="7">
    <source>
        <dbReference type="EMBL" id="WOH04342.1"/>
    </source>
</evidence>
<dbReference type="InterPro" id="IPR043128">
    <property type="entry name" value="Rev_trsase/Diguanyl_cyclase"/>
</dbReference>
<proteinExistence type="predicted"/>
<keyword evidence="4" id="KW-0863">Zinc-finger</keyword>
<feature type="domain" description="CCHC-type" evidence="6">
    <location>
        <begin position="124"/>
        <end position="139"/>
    </location>
</feature>
<feature type="compositionally biased region" description="Low complexity" evidence="5">
    <location>
        <begin position="181"/>
        <end position="190"/>
    </location>
</feature>
<dbReference type="InterPro" id="IPR041588">
    <property type="entry name" value="Integrase_H2C2"/>
</dbReference>
<dbReference type="InterPro" id="IPR021109">
    <property type="entry name" value="Peptidase_aspartic_dom_sf"/>
</dbReference>
<dbReference type="Gene3D" id="3.30.420.10">
    <property type="entry name" value="Ribonuclease H-like superfamily/Ribonuclease H"/>
    <property type="match status" value="1"/>
</dbReference>
<dbReference type="Proteomes" id="UP000077755">
    <property type="component" value="Chromosome 6"/>
</dbReference>
<dbReference type="GO" id="GO:0008270">
    <property type="term" value="F:zinc ion binding"/>
    <property type="evidence" value="ECO:0007669"/>
    <property type="project" value="UniProtKB-KW"/>
</dbReference>
<dbReference type="FunFam" id="3.30.70.270:FF:000026">
    <property type="entry name" value="Transposon Ty3-G Gag-Pol polyprotein"/>
    <property type="match status" value="1"/>
</dbReference>
<dbReference type="PANTHER" id="PTHR35046">
    <property type="entry name" value="ZINC KNUCKLE (CCHC-TYPE) FAMILY PROTEIN"/>
    <property type="match status" value="1"/>
</dbReference>
<evidence type="ECO:0000256" key="5">
    <source>
        <dbReference type="SAM" id="MobiDB-lite"/>
    </source>
</evidence>
<organism evidence="7 8">
    <name type="scientific">Daucus carota subsp. sativus</name>
    <name type="common">Carrot</name>
    <dbReference type="NCBI Taxonomy" id="79200"/>
    <lineage>
        <taxon>Eukaryota</taxon>
        <taxon>Viridiplantae</taxon>
        <taxon>Streptophyta</taxon>
        <taxon>Embryophyta</taxon>
        <taxon>Tracheophyta</taxon>
        <taxon>Spermatophyta</taxon>
        <taxon>Magnoliopsida</taxon>
        <taxon>eudicotyledons</taxon>
        <taxon>Gunneridae</taxon>
        <taxon>Pentapetalae</taxon>
        <taxon>asterids</taxon>
        <taxon>campanulids</taxon>
        <taxon>Apiales</taxon>
        <taxon>Apiaceae</taxon>
        <taxon>Apioideae</taxon>
        <taxon>Scandiceae</taxon>
        <taxon>Daucinae</taxon>
        <taxon>Daucus</taxon>
        <taxon>Daucus sect. Daucus</taxon>
    </lineage>
</organism>
<dbReference type="PANTHER" id="PTHR35046:SF18">
    <property type="entry name" value="RNA-DIRECTED DNA POLYMERASE"/>
    <property type="match status" value="1"/>
</dbReference>
<dbReference type="CDD" id="cd01647">
    <property type="entry name" value="RT_LTR"/>
    <property type="match status" value="1"/>
</dbReference>
<dbReference type="CDD" id="cd00303">
    <property type="entry name" value="retropepsin_like"/>
    <property type="match status" value="1"/>
</dbReference>
<dbReference type="Pfam" id="PF00078">
    <property type="entry name" value="RVT_1"/>
    <property type="match status" value="1"/>
</dbReference>
<dbReference type="InterPro" id="IPR012337">
    <property type="entry name" value="RNaseH-like_sf"/>
</dbReference>
<dbReference type="Gene3D" id="3.10.10.10">
    <property type="entry name" value="HIV Type 1 Reverse Transcriptase, subunit A, domain 1"/>
    <property type="match status" value="1"/>
</dbReference>
<dbReference type="EMBL" id="CP093348">
    <property type="protein sequence ID" value="WOH04342.1"/>
    <property type="molecule type" value="Genomic_DNA"/>
</dbReference>
<keyword evidence="3" id="KW-0238">DNA-binding</keyword>
<dbReference type="AlphaFoldDB" id="A0AAF1B541"/>
<reference evidence="7" key="2">
    <citation type="submission" date="2022-03" db="EMBL/GenBank/DDBJ databases">
        <title>Draft title - Genomic analysis of global carrot germplasm unveils the trajectory of domestication and the origin of high carotenoid orange carrot.</title>
        <authorList>
            <person name="Iorizzo M."/>
            <person name="Ellison S."/>
            <person name="Senalik D."/>
            <person name="Macko-Podgorni A."/>
            <person name="Grzebelus D."/>
            <person name="Bostan H."/>
            <person name="Rolling W."/>
            <person name="Curaba J."/>
            <person name="Simon P."/>
        </authorList>
    </citation>
    <scope>NUCLEOTIDE SEQUENCE</scope>
    <source>
        <tissue evidence="7">Leaf</tissue>
    </source>
</reference>
<dbReference type="Pfam" id="PF17919">
    <property type="entry name" value="RT_RNaseH_2"/>
    <property type="match status" value="1"/>
</dbReference>
<dbReference type="Gene3D" id="1.10.340.70">
    <property type="match status" value="1"/>
</dbReference>
<keyword evidence="2" id="KW-0378">Hydrolase</keyword>
<gene>
    <name evidence="7" type="ORF">DCAR_0623751</name>
</gene>
<dbReference type="InterPro" id="IPR001878">
    <property type="entry name" value="Znf_CCHC"/>
</dbReference>
<feature type="region of interest" description="Disordered" evidence="5">
    <location>
        <begin position="91"/>
        <end position="117"/>
    </location>
</feature>